<evidence type="ECO:0000256" key="4">
    <source>
        <dbReference type="ARBA" id="ARBA00023136"/>
    </source>
</evidence>
<organism evidence="7 8">
    <name type="scientific">Paraglomus brasilianum</name>
    <dbReference type="NCBI Taxonomy" id="144538"/>
    <lineage>
        <taxon>Eukaryota</taxon>
        <taxon>Fungi</taxon>
        <taxon>Fungi incertae sedis</taxon>
        <taxon>Mucoromycota</taxon>
        <taxon>Glomeromycotina</taxon>
        <taxon>Glomeromycetes</taxon>
        <taxon>Paraglomerales</taxon>
        <taxon>Paraglomeraceae</taxon>
        <taxon>Paraglomus</taxon>
    </lineage>
</organism>
<dbReference type="PANTHER" id="PTHR16201">
    <property type="entry name" value="SEVEN TRANSMEMBRANE PROTEIN 1-RELATED"/>
    <property type="match status" value="1"/>
</dbReference>
<evidence type="ECO:0000256" key="3">
    <source>
        <dbReference type="ARBA" id="ARBA00022989"/>
    </source>
</evidence>
<dbReference type="EMBL" id="CAJVPI010001175">
    <property type="protein sequence ID" value="CAG8598853.1"/>
    <property type="molecule type" value="Genomic_DNA"/>
</dbReference>
<evidence type="ECO:0000256" key="2">
    <source>
        <dbReference type="ARBA" id="ARBA00022692"/>
    </source>
</evidence>
<keyword evidence="3 6" id="KW-1133">Transmembrane helix</keyword>
<feature type="transmembrane region" description="Helical" evidence="6">
    <location>
        <begin position="98"/>
        <end position="118"/>
    </location>
</feature>
<dbReference type="Pfam" id="PF04193">
    <property type="entry name" value="PQ-loop"/>
    <property type="match status" value="2"/>
</dbReference>
<gene>
    <name evidence="7" type="ORF">PBRASI_LOCUS7527</name>
</gene>
<dbReference type="InterPro" id="IPR006603">
    <property type="entry name" value="PQ-loop_rpt"/>
</dbReference>
<feature type="transmembrane region" description="Helical" evidence="6">
    <location>
        <begin position="42"/>
        <end position="62"/>
    </location>
</feature>
<feature type="coiled-coil region" evidence="5">
    <location>
        <begin position="276"/>
        <end position="412"/>
    </location>
</feature>
<protein>
    <submittedName>
        <fullName evidence="7">9256_t:CDS:1</fullName>
    </submittedName>
</protein>
<feature type="transmembrane region" description="Helical" evidence="6">
    <location>
        <begin position="6"/>
        <end position="22"/>
    </location>
</feature>
<dbReference type="OrthoDB" id="407617at2759"/>
<evidence type="ECO:0000313" key="8">
    <source>
        <dbReference type="Proteomes" id="UP000789739"/>
    </source>
</evidence>
<dbReference type="Proteomes" id="UP000789739">
    <property type="component" value="Unassembled WGS sequence"/>
</dbReference>
<evidence type="ECO:0000313" key="7">
    <source>
        <dbReference type="EMBL" id="CAG8598853.1"/>
    </source>
</evidence>
<name>A0A9N9CGB8_9GLOM</name>
<evidence type="ECO:0000256" key="5">
    <source>
        <dbReference type="SAM" id="Coils"/>
    </source>
</evidence>
<proteinExistence type="predicted"/>
<dbReference type="GO" id="GO:0016020">
    <property type="term" value="C:membrane"/>
    <property type="evidence" value="ECO:0007669"/>
    <property type="project" value="UniProtKB-SubCell"/>
</dbReference>
<keyword evidence="8" id="KW-1185">Reference proteome</keyword>
<comment type="caution">
    <text evidence="7">The sequence shown here is derived from an EMBL/GenBank/DDBJ whole genome shotgun (WGS) entry which is preliminary data.</text>
</comment>
<keyword evidence="5" id="KW-0175">Coiled coil</keyword>
<dbReference type="AlphaFoldDB" id="A0A9N9CGB8"/>
<dbReference type="InterPro" id="IPR051415">
    <property type="entry name" value="LAAT-1"/>
</dbReference>
<sequence length="686" mass="78196">MRILENVFGMLGIVFFSFQLVPQAYKNWRRKSTEGLSKEMMLIWSLAAILFGAYAIILSLSIPLIIQPQLFCGFSVLCYVQCLYYDKAAHDVGSPKRILKYGFIYLGWMLILGGIQAAGVIGVRAANDKGITWVETTLGILPTVTIILGFVPQYYEIFRDRIVHGISLGFMALDILGSVFSILSIAFRPPPLDILAAITFLSIFVADVIIVVLHYLLRWLAKPNKETKVKRNDHALSANWNITSMLGVTSRALYFILYFPRPRPFGMTHFTLRETLRDSEQERERLASILEKSNEEFEQLKSTKENEILEIKTQIEKIHQENHKIKAQNEDLIKKLKQQRATEEQQLKEKHKLEEQLKGLQDESSILRSEGINIRRENESLQKEIIDKVSSLQTKDKKIKELQSEASEYQAILGDTLNVNDNATTSSSQIPSDMTSLAASLRQFCKFTKPVIVNEQTLDKTLSAWKISKAKSRLRAKNQFSNAVQGDAIRFISSELTKYLARDNARFDSYKNPDHKLEHEIVSLTDQLTKKIDRFLKVHNDVNKVRNLTAVKVRQLVYAVLALHSFTDKQHPFVKDTVGYLMRGMNKARELPKDMVLDSENCAANIIQLCASLFYFKLRMTEPEAELFWVPQGAEYDDRRMVADGATEGELDHARVEYCLSPMIRLPDTYLVMGPARVILAQADGA</sequence>
<accession>A0A9N9CGB8</accession>
<evidence type="ECO:0000256" key="6">
    <source>
        <dbReference type="SAM" id="Phobius"/>
    </source>
</evidence>
<feature type="transmembrane region" description="Helical" evidence="6">
    <location>
        <begin position="194"/>
        <end position="217"/>
    </location>
</feature>
<dbReference type="Gene3D" id="1.20.1280.290">
    <property type="match status" value="2"/>
</dbReference>
<evidence type="ECO:0000256" key="1">
    <source>
        <dbReference type="ARBA" id="ARBA00004141"/>
    </source>
</evidence>
<feature type="transmembrane region" description="Helical" evidence="6">
    <location>
        <begin position="163"/>
        <end position="188"/>
    </location>
</feature>
<dbReference type="SMART" id="SM00679">
    <property type="entry name" value="CTNS"/>
    <property type="match status" value="2"/>
</dbReference>
<feature type="transmembrane region" description="Helical" evidence="6">
    <location>
        <begin position="238"/>
        <end position="259"/>
    </location>
</feature>
<reference evidence="7" key="1">
    <citation type="submission" date="2021-06" db="EMBL/GenBank/DDBJ databases">
        <authorList>
            <person name="Kallberg Y."/>
            <person name="Tangrot J."/>
            <person name="Rosling A."/>
        </authorList>
    </citation>
    <scope>NUCLEOTIDE SEQUENCE</scope>
    <source>
        <strain evidence="7">BR232B</strain>
    </source>
</reference>
<comment type="subcellular location">
    <subcellularLocation>
        <location evidence="1">Membrane</location>
        <topology evidence="1">Multi-pass membrane protein</topology>
    </subcellularLocation>
</comment>
<keyword evidence="4 6" id="KW-0472">Membrane</keyword>
<dbReference type="PANTHER" id="PTHR16201:SF37">
    <property type="entry name" value="PQ-LOOP REPEAT-CONTAINING PROTEIN"/>
    <property type="match status" value="1"/>
</dbReference>
<feature type="transmembrane region" description="Helical" evidence="6">
    <location>
        <begin position="130"/>
        <end position="151"/>
    </location>
</feature>
<keyword evidence="2 6" id="KW-0812">Transmembrane</keyword>